<evidence type="ECO:0000313" key="2">
    <source>
        <dbReference type="Proteomes" id="UP001596455"/>
    </source>
</evidence>
<dbReference type="Gene3D" id="3.40.190.10">
    <property type="entry name" value="Periplasmic binding protein-like II"/>
    <property type="match status" value="1"/>
</dbReference>
<organism evidence="1 2">
    <name type="scientific">Georgenia alba</name>
    <dbReference type="NCBI Taxonomy" id="2233858"/>
    <lineage>
        <taxon>Bacteria</taxon>
        <taxon>Bacillati</taxon>
        <taxon>Actinomycetota</taxon>
        <taxon>Actinomycetes</taxon>
        <taxon>Micrococcales</taxon>
        <taxon>Bogoriellaceae</taxon>
        <taxon>Georgenia</taxon>
    </lineage>
</organism>
<gene>
    <name evidence="1" type="ORF">ACFQQL_11125</name>
</gene>
<proteinExistence type="predicted"/>
<sequence>MKHPHRRAAVVALATASLMTASCMGGGDPAGGGEEGGGDATIRIASAETDAAAMEALQAAGAAYEEETGTPVLFEAVPLDEIYTKVNAAAGTNAEYDGIITGFIGHISLFQSEDKLVPVDDLIEDLGGTEDFYDGQLLFPIDDQVWWVPFDYNIAFGFIRQDWLDEAGLEVPRTWEEMLEVARAFDERSDSEYGLMMPLQADSATNWITSQVLWANDVRIFDDSWNVVLDNDEMLPRTVEALEFLRELYQHMPPQADSASYGETIESFASGQSGMAFYSGRMLDSMIAQNPEAAQNVVAFGMPMADGDGTTASLGYDGIGVLNTQDSQETTEFLRWFFQEHLLDLYATAPYHYMPAQRSVFESEEWRSLDTLDQRWDEVMVPQEEFVSNPNLNSIDTEGPAVDQRSADVFQSLVVPEMFQRVVLNGEDPETVVRETADEIRSTAGDS</sequence>
<dbReference type="PROSITE" id="PS51257">
    <property type="entry name" value="PROKAR_LIPOPROTEIN"/>
    <property type="match status" value="1"/>
</dbReference>
<dbReference type="Proteomes" id="UP001596455">
    <property type="component" value="Unassembled WGS sequence"/>
</dbReference>
<dbReference type="SUPFAM" id="SSF53850">
    <property type="entry name" value="Periplasmic binding protein-like II"/>
    <property type="match status" value="1"/>
</dbReference>
<accession>A0ABW2Q960</accession>
<comment type="caution">
    <text evidence="1">The sequence shown here is derived from an EMBL/GenBank/DDBJ whole genome shotgun (WGS) entry which is preliminary data.</text>
</comment>
<reference evidence="2" key="1">
    <citation type="journal article" date="2019" name="Int. J. Syst. Evol. Microbiol.">
        <title>The Global Catalogue of Microorganisms (GCM) 10K type strain sequencing project: providing services to taxonomists for standard genome sequencing and annotation.</title>
        <authorList>
            <consortium name="The Broad Institute Genomics Platform"/>
            <consortium name="The Broad Institute Genome Sequencing Center for Infectious Disease"/>
            <person name="Wu L."/>
            <person name="Ma J."/>
        </authorList>
    </citation>
    <scope>NUCLEOTIDE SEQUENCE [LARGE SCALE GENOMIC DNA]</scope>
    <source>
        <strain evidence="2">JCM 1490</strain>
    </source>
</reference>
<dbReference type="Pfam" id="PF01547">
    <property type="entry name" value="SBP_bac_1"/>
    <property type="match status" value="1"/>
</dbReference>
<name>A0ABW2Q960_9MICO</name>
<evidence type="ECO:0000313" key="1">
    <source>
        <dbReference type="EMBL" id="MFC7405661.1"/>
    </source>
</evidence>
<dbReference type="InterPro" id="IPR050490">
    <property type="entry name" value="Bact_solute-bd_prot1"/>
</dbReference>
<protein>
    <submittedName>
        <fullName evidence="1">ABC transporter substrate-binding protein</fullName>
    </submittedName>
</protein>
<keyword evidence="2" id="KW-1185">Reference proteome</keyword>
<dbReference type="RefSeq" id="WP_382394299.1">
    <property type="nucleotide sequence ID" value="NZ_JBHTCQ010000002.1"/>
</dbReference>
<dbReference type="PANTHER" id="PTHR43649">
    <property type="entry name" value="ARABINOSE-BINDING PROTEIN-RELATED"/>
    <property type="match status" value="1"/>
</dbReference>
<dbReference type="InterPro" id="IPR006059">
    <property type="entry name" value="SBP"/>
</dbReference>
<dbReference type="EMBL" id="JBHTCQ010000002">
    <property type="protein sequence ID" value="MFC7405661.1"/>
    <property type="molecule type" value="Genomic_DNA"/>
</dbReference>
<dbReference type="PANTHER" id="PTHR43649:SF12">
    <property type="entry name" value="DIACETYLCHITOBIOSE BINDING PROTEIN DASA"/>
    <property type="match status" value="1"/>
</dbReference>